<evidence type="ECO:0000256" key="2">
    <source>
        <dbReference type="SAM" id="SignalP"/>
    </source>
</evidence>
<feature type="region of interest" description="Disordered" evidence="1">
    <location>
        <begin position="189"/>
        <end position="220"/>
    </location>
</feature>
<sequence length="540" mass="57622">MGTARVAIALVVCLLRQATALSVATAASPLQAIQSLDAHLQSQLCARYGSLAAAGAAAEGVGVWRGCFLKGRVPDDAFDGAAWPSDAGARSRCQRAFAPVARVAGQQKRAKFPTSKAPFSAVFHSRVVGRHPRLARPALRALVEAALEDDAGAEAAALRRGGELAELELPGPADPARAPERLDGLLDFLERGFGGGTDEPRPARRGAPRGPESRAAAPRHAAPGAFDALCDGVHTFLADHDDLALLMGASARPPPSTTALAAARAPAALASRPWRRPLFAPRRQRRRGGRRAAPPAFPVAPADLEAAAAHLERGLVERSAEARLVLLGAVGRARALRGPAGVAKSLLCRRLGELFGGPSFEIALTRFTTPDDVFGPTGRAAGPRRWCPPSPRRTRFGGDDDDDDDDALYDRFLIRREVAPVSDAAVADLLLGDDRFFAELFGDARAFLRDRGDYVSDRRLRKRSRPSPLAARPPSRAADRARVARARAPGRRRRVRRRAEGRAGARAGDDDDFDLTMSKKKAKKGSRPRSSGDGPRRART</sequence>
<protein>
    <submittedName>
        <fullName evidence="4">Dynein-related ATPase</fullName>
    </submittedName>
</protein>
<feature type="compositionally biased region" description="Low complexity" evidence="1">
    <location>
        <begin position="466"/>
        <end position="476"/>
    </location>
</feature>
<feature type="signal peptide" evidence="2">
    <location>
        <begin position="1"/>
        <end position="20"/>
    </location>
</feature>
<evidence type="ECO:0000313" key="5">
    <source>
        <dbReference type="Proteomes" id="UP001363151"/>
    </source>
</evidence>
<evidence type="ECO:0000313" key="4">
    <source>
        <dbReference type="EMBL" id="KAK7230423.1"/>
    </source>
</evidence>
<dbReference type="InterPro" id="IPR027417">
    <property type="entry name" value="P-loop_NTPase"/>
</dbReference>
<accession>A0ABR1FGK5</accession>
<evidence type="ECO:0000259" key="3">
    <source>
        <dbReference type="Pfam" id="PF20030"/>
    </source>
</evidence>
<dbReference type="InterPro" id="IPR050513">
    <property type="entry name" value="RavA_ATPases"/>
</dbReference>
<evidence type="ECO:0000256" key="1">
    <source>
        <dbReference type="SAM" id="MobiDB-lite"/>
    </source>
</evidence>
<dbReference type="PANTHER" id="PTHR32204:SF0">
    <property type="entry name" value="ATPASE RAVA"/>
    <property type="match status" value="1"/>
</dbReference>
<dbReference type="Proteomes" id="UP001363151">
    <property type="component" value="Unassembled WGS sequence"/>
</dbReference>
<keyword evidence="2" id="KW-0732">Signal</keyword>
<name>A0ABR1FGK5_AURAN</name>
<organism evidence="4 5">
    <name type="scientific">Aureococcus anophagefferens</name>
    <name type="common">Harmful bloom alga</name>
    <dbReference type="NCBI Taxonomy" id="44056"/>
    <lineage>
        <taxon>Eukaryota</taxon>
        <taxon>Sar</taxon>
        <taxon>Stramenopiles</taxon>
        <taxon>Ochrophyta</taxon>
        <taxon>Pelagophyceae</taxon>
        <taxon>Pelagomonadales</taxon>
        <taxon>Pelagomonadaceae</taxon>
        <taxon>Aureococcus</taxon>
    </lineage>
</organism>
<gene>
    <name evidence="4" type="ORF">SO694_00188039</name>
</gene>
<feature type="compositionally biased region" description="Basic residues" evidence="1">
    <location>
        <begin position="518"/>
        <end position="527"/>
    </location>
</feature>
<dbReference type="Gene3D" id="3.40.50.300">
    <property type="entry name" value="P-loop containing nucleotide triphosphate hydrolases"/>
    <property type="match status" value="1"/>
</dbReference>
<feature type="domain" description="MoxR" evidence="3">
    <location>
        <begin position="304"/>
        <end position="377"/>
    </location>
</feature>
<feature type="compositionally biased region" description="Low complexity" evidence="1">
    <location>
        <begin position="208"/>
        <end position="220"/>
    </location>
</feature>
<feature type="chain" id="PRO_5045482594" evidence="2">
    <location>
        <begin position="21"/>
        <end position="540"/>
    </location>
</feature>
<feature type="region of interest" description="Disordered" evidence="1">
    <location>
        <begin position="378"/>
        <end position="402"/>
    </location>
</feature>
<keyword evidence="5" id="KW-1185">Reference proteome</keyword>
<dbReference type="InterPro" id="IPR045427">
    <property type="entry name" value="MoxR"/>
</dbReference>
<reference evidence="4 5" key="1">
    <citation type="submission" date="2024-03" db="EMBL/GenBank/DDBJ databases">
        <title>Aureococcus anophagefferens CCMP1851 and Kratosvirus quantuckense: Draft genome of a second virus-susceptible host strain in the model system.</title>
        <authorList>
            <person name="Chase E."/>
            <person name="Truchon A.R."/>
            <person name="Schepens W."/>
            <person name="Wilhelm S.W."/>
        </authorList>
    </citation>
    <scope>NUCLEOTIDE SEQUENCE [LARGE SCALE GENOMIC DNA]</scope>
    <source>
        <strain evidence="4 5">CCMP1851</strain>
    </source>
</reference>
<feature type="region of interest" description="Disordered" evidence="1">
    <location>
        <begin position="457"/>
        <end position="540"/>
    </location>
</feature>
<dbReference type="Pfam" id="PF20030">
    <property type="entry name" value="bpMoxR"/>
    <property type="match status" value="1"/>
</dbReference>
<dbReference type="SUPFAM" id="SSF52540">
    <property type="entry name" value="P-loop containing nucleoside triphosphate hydrolases"/>
    <property type="match status" value="1"/>
</dbReference>
<dbReference type="EMBL" id="JBBJCI010000433">
    <property type="protein sequence ID" value="KAK7230423.1"/>
    <property type="molecule type" value="Genomic_DNA"/>
</dbReference>
<comment type="caution">
    <text evidence="4">The sequence shown here is derived from an EMBL/GenBank/DDBJ whole genome shotgun (WGS) entry which is preliminary data.</text>
</comment>
<dbReference type="PANTHER" id="PTHR32204">
    <property type="entry name" value="ATPASE RAVA"/>
    <property type="match status" value="1"/>
</dbReference>
<feature type="compositionally biased region" description="Basic residues" evidence="1">
    <location>
        <begin position="483"/>
        <end position="497"/>
    </location>
</feature>
<proteinExistence type="predicted"/>